<dbReference type="Pfam" id="PF00013">
    <property type="entry name" value="KH_1"/>
    <property type="match status" value="2"/>
</dbReference>
<evidence type="ECO:0000256" key="1">
    <source>
        <dbReference type="ARBA" id="ARBA00022737"/>
    </source>
</evidence>
<feature type="domain" description="K Homology" evidence="5">
    <location>
        <begin position="525"/>
        <end position="597"/>
    </location>
</feature>
<name>A0A813D9Q6_POLGL</name>
<keyword evidence="7" id="KW-1185">Reference proteome</keyword>
<evidence type="ECO:0000256" key="2">
    <source>
        <dbReference type="PROSITE-ProRule" id="PRU00117"/>
    </source>
</evidence>
<dbReference type="GO" id="GO:0003723">
    <property type="term" value="F:RNA binding"/>
    <property type="evidence" value="ECO:0007669"/>
    <property type="project" value="UniProtKB-UniRule"/>
</dbReference>
<dbReference type="PROSITE" id="PS50084">
    <property type="entry name" value="KH_TYPE_1"/>
    <property type="match status" value="2"/>
</dbReference>
<dbReference type="PANTHER" id="PTHR10288">
    <property type="entry name" value="KH DOMAIN CONTAINING RNA BINDING PROTEIN"/>
    <property type="match status" value="1"/>
</dbReference>
<feature type="region of interest" description="Disordered" evidence="3">
    <location>
        <begin position="1947"/>
        <end position="1976"/>
    </location>
</feature>
<keyword evidence="4" id="KW-1133">Transmembrane helix</keyword>
<gene>
    <name evidence="6" type="ORF">PGLA1383_LOCUS3208</name>
</gene>
<feature type="compositionally biased region" description="Basic and acidic residues" evidence="3">
    <location>
        <begin position="1959"/>
        <end position="1968"/>
    </location>
</feature>
<accession>A0A813D9Q6</accession>
<protein>
    <recommendedName>
        <fullName evidence="5">K Homology domain-containing protein</fullName>
    </recommendedName>
</protein>
<evidence type="ECO:0000259" key="5">
    <source>
        <dbReference type="SMART" id="SM00322"/>
    </source>
</evidence>
<dbReference type="InterPro" id="IPR004087">
    <property type="entry name" value="KH_dom"/>
</dbReference>
<dbReference type="Proteomes" id="UP000654075">
    <property type="component" value="Unassembled WGS sequence"/>
</dbReference>
<evidence type="ECO:0000313" key="7">
    <source>
        <dbReference type="Proteomes" id="UP000654075"/>
    </source>
</evidence>
<dbReference type="SUPFAM" id="SSF54791">
    <property type="entry name" value="Eukaryotic type KH-domain (KH-domain type I)"/>
    <property type="match status" value="2"/>
</dbReference>
<reference evidence="6" key="1">
    <citation type="submission" date="2021-02" db="EMBL/GenBank/DDBJ databases">
        <authorList>
            <person name="Dougan E. K."/>
            <person name="Rhodes N."/>
            <person name="Thang M."/>
            <person name="Chan C."/>
        </authorList>
    </citation>
    <scope>NUCLEOTIDE SEQUENCE</scope>
</reference>
<feature type="domain" description="K Homology" evidence="5">
    <location>
        <begin position="602"/>
        <end position="677"/>
    </location>
</feature>
<dbReference type="OrthoDB" id="441329at2759"/>
<dbReference type="InterPro" id="IPR004088">
    <property type="entry name" value="KH_dom_type_1"/>
</dbReference>
<sequence>MDPLKSEAFMREELVRAGGCMHWRELCSAVATRLGAEGQQCAEEKTQAHTHILAIIPYMCLSEKDGLVRLPLPTTTISASLSRWAGWKLGVDEALEEAGGVMPWRRLRDSVVARYCLLSGSCDVDLKSLGRFVLAHVPKEYVSRRSVWVKLPAIPEWGELWPGRRLEVSYMAHDLARRSLLMNCWVTEQVGPQHVVVVFDAGWSVDLVKLPKTWRDLTPELAMKSPTRRVRVLPGLGTRDTANRKYTGEDDVLLLEWVPQISDRCHHWRWIDCAFGVFRPIPTSNSSTSASSARYSRLISLQSLAQERLPSGVTKEKVIHTMRRIGSSAATKDICQNFQHLYADCCSDNILLGSRCMKVWQKDVQHVLSNNKKLFVAEGSTNRLQVWSLSGAVHTALAEGTLQKLLKPGRRLVAGPKQVSLSRRGGVRQRLNKETNCDLHVVKEPMSGLADQKRVRITANTVADAAAAVWRIQEVMGELVAGGVLKQDHFELRESFSGGNAGGQGSIFDGSFASRGPRSNASRDREVPVRLLVAQDEAAWIVGKRGNKITRLRDLAKVNMNDADSPPFDASERFVEISGGPLENRLRVVQMIVDDLELRQEASDELRILVPTELFGSVMGHRGDNIRNIIQSTGANLQQHKAEKGKDGNDYRFRLIEIRGDPSQRVEVVRQVYNSLENKNRDAAPGGQQLDFGLDSGFSGGLGEREVRPSMPGTNMSGLGLGLAGALAGAGAAGFGNFGASDRSAGAVAGDTSELGQLTLQLAMPSEEVAKLLANESSGIAWRAGVKLSAGRGPGGLVVLKVAGTAVGNSVACYLIQAPLRGLLSDYPQVLQAFCGSLLFGDVELYRAVQQLILLQLMLCETAFLCSGVRLRRTAAAACGSANKKGTDASRLNVMNTSWVLSLEAYDKVLLVFETGAALLFRLEVQVSRLLSTPTAADFVHPQVLGTLDAHRFEGHLHSFGLQVQEESIHARSICVIAKFSDDSTCSFSAAAVVAILTVVVFIAIAITSRYPILVIVIILVNAVLSLALSCGVEQPLADSGADHAPLPARTAVLGTSCAWRLCSRGCFAASMMFRAARCSALPPPPQRRAPTAVASRVATAVTTTGSVNEAGFNGRAAFFYEFGEPRHLDVSLGGQSAFKGGTRSKAASWPGGHSGPASGSAAWLVGDPAPGGPLGRWGDQRRCFAKKRRKLDQYDAIDKPLSRKAWKKLRMDGEGFFPYSFNEMTPGEISETVFVASKMELESEAFWKRASLAVGDMASAMTPRQLSQALYSFGFAKWRDEAMVHAVATPLARCAGELRPADIAAITQSFARSKVRNIRALRALSQAAQNCSKLDGKGLSMVAGSFADLTYRDEGFLSSLENWAASGGTNACKPEQCVELFHSLALMAGTPNSSPWPQPVVIGQRVEESTACATPIAARYLAERLAGVAKNLEPETLHTVVLAMGKLRLHEPTLLAALEEEVSKDMHRLHVNSMPPVLESFALCYEAASGSESLVATSSGLPPTREIFLAKLTGRMARELRFLRPQDATRTLQALDRLGLMDPRLLGQAAQLVPEQLEAWSSTGVLALLEAYALAGNRDGFMVPCLRRALLPWSGCVPRSLDQLDDVQIVKAAQSFAALGHSAGVLAVLAALQLQLPGGAPGSCRTLAPSCELALAVLAESQLPTAECWAGCWAAAAASLAKSAGHQAENSGDASSMMTSLLGPAVEKRWRSMADAPKFSSDELLLAFVAFPSHPAQLSWSKELAASTSGCSLALLPGLLLRAAVLAADGQSWGAAVALVAATEAALLERLASPCGEVEVGQLQANAAVAVLRALAHPQRAAERQPKDQEVLRSALLPVVRHLAALAQEQQLPARGAVRALQALKALQLQPPAPLVASLAETAASLAPEEVLAAMRLLTPRSVRDSGSAASLAGLATRIMAQLKSSRQAWDLEALCRNLGVDLGEVRVDDDLEEQDEKPERKERAESGPRQAGRR</sequence>
<dbReference type="CDD" id="cd00105">
    <property type="entry name" value="KH-I"/>
    <property type="match status" value="1"/>
</dbReference>
<organism evidence="6 7">
    <name type="scientific">Polarella glacialis</name>
    <name type="common">Dinoflagellate</name>
    <dbReference type="NCBI Taxonomy" id="89957"/>
    <lineage>
        <taxon>Eukaryota</taxon>
        <taxon>Sar</taxon>
        <taxon>Alveolata</taxon>
        <taxon>Dinophyceae</taxon>
        <taxon>Suessiales</taxon>
        <taxon>Suessiaceae</taxon>
        <taxon>Polarella</taxon>
    </lineage>
</organism>
<comment type="caution">
    <text evidence="6">The sequence shown here is derived from an EMBL/GenBank/DDBJ whole genome shotgun (WGS) entry which is preliminary data.</text>
</comment>
<evidence type="ECO:0000256" key="3">
    <source>
        <dbReference type="SAM" id="MobiDB-lite"/>
    </source>
</evidence>
<evidence type="ECO:0000256" key="4">
    <source>
        <dbReference type="SAM" id="Phobius"/>
    </source>
</evidence>
<keyword evidence="1" id="KW-0677">Repeat</keyword>
<feature type="transmembrane region" description="Helical" evidence="4">
    <location>
        <begin position="1013"/>
        <end position="1030"/>
    </location>
</feature>
<evidence type="ECO:0000313" key="6">
    <source>
        <dbReference type="EMBL" id="CAE8584273.1"/>
    </source>
</evidence>
<feature type="transmembrane region" description="Helical" evidence="4">
    <location>
        <begin position="988"/>
        <end position="1006"/>
    </location>
</feature>
<dbReference type="Gene3D" id="3.30.1370.10">
    <property type="entry name" value="K Homology domain, type 1"/>
    <property type="match status" value="2"/>
</dbReference>
<dbReference type="EMBL" id="CAJNNV010001091">
    <property type="protein sequence ID" value="CAE8584273.1"/>
    <property type="molecule type" value="Genomic_DNA"/>
</dbReference>
<keyword evidence="2" id="KW-0694">RNA-binding</keyword>
<keyword evidence="4" id="KW-0812">Transmembrane</keyword>
<dbReference type="InterPro" id="IPR036612">
    <property type="entry name" value="KH_dom_type_1_sf"/>
</dbReference>
<dbReference type="SMART" id="SM00322">
    <property type="entry name" value="KH"/>
    <property type="match status" value="2"/>
</dbReference>
<keyword evidence="4" id="KW-0472">Membrane</keyword>
<proteinExistence type="predicted"/>